<keyword evidence="2" id="KW-0813">Transport</keyword>
<dbReference type="GO" id="GO:0055085">
    <property type="term" value="P:transmembrane transport"/>
    <property type="evidence" value="ECO:0007669"/>
    <property type="project" value="UniProtKB-ARBA"/>
</dbReference>
<dbReference type="Pfam" id="PF08352">
    <property type="entry name" value="oligo_HPY"/>
    <property type="match status" value="1"/>
</dbReference>
<dbReference type="PANTHER" id="PTHR43776:SF7">
    <property type="entry name" value="D,D-DIPEPTIDE TRANSPORT ATP-BINDING PROTEIN DDPF-RELATED"/>
    <property type="match status" value="1"/>
</dbReference>
<evidence type="ECO:0000313" key="8">
    <source>
        <dbReference type="Proteomes" id="UP000301751"/>
    </source>
</evidence>
<keyword evidence="4" id="KW-0547">Nucleotide-binding</keyword>
<evidence type="ECO:0000256" key="2">
    <source>
        <dbReference type="ARBA" id="ARBA00022448"/>
    </source>
</evidence>
<feature type="domain" description="ABC transporter" evidence="6">
    <location>
        <begin position="9"/>
        <end position="260"/>
    </location>
</feature>
<dbReference type="InterPro" id="IPR027417">
    <property type="entry name" value="P-loop_NTPase"/>
</dbReference>
<comment type="caution">
    <text evidence="7">The sequence shown here is derived from an EMBL/GenBank/DDBJ whole genome shotgun (WGS) entry which is preliminary data.</text>
</comment>
<comment type="similarity">
    <text evidence="1">Belongs to the ABC transporter superfamily.</text>
</comment>
<sequence length="347" mass="37274">MPPDTAPLLQVDNLKVHFPLPAAGLLRRSAGAVKAVDGVSFSLNAGETLGLVGESGCGKSTTGLAVLRMQPVTSGRVIFEGADITTQQARTGTFRRRMQMVYQDPYGSLNPRMKVRDLVGEPLQVHGMDKNPGEYQDRIAGLLKTVGLLPDMADRYPHEFSGGQRQRIGIARALALEPSLIICDEPVSALDVSIQAQVVNVLQELQERLGLAYLFIAHDLAVVRHLSHRVAVMYLGRIVEIASRDDLYRAPLHPYTQALLSAVPVADPVVERARQRIVVQGEVPSALKPPPGCRFHTRCPHAMAKCRTDDPPLADLSHLGAGRAVACHLHTVSAPVSAGSTALAAAA</sequence>
<name>A0A480ASF3_9BURK</name>
<accession>A0A480ASF3</accession>
<dbReference type="PANTHER" id="PTHR43776">
    <property type="entry name" value="TRANSPORT ATP-BINDING PROTEIN"/>
    <property type="match status" value="1"/>
</dbReference>
<evidence type="ECO:0000256" key="3">
    <source>
        <dbReference type="ARBA" id="ARBA00022475"/>
    </source>
</evidence>
<dbReference type="Proteomes" id="UP000301751">
    <property type="component" value="Unassembled WGS sequence"/>
</dbReference>
<evidence type="ECO:0000259" key="6">
    <source>
        <dbReference type="PROSITE" id="PS50893"/>
    </source>
</evidence>
<dbReference type="InterPro" id="IPR050319">
    <property type="entry name" value="ABC_transp_ATP-bind"/>
</dbReference>
<evidence type="ECO:0000313" key="7">
    <source>
        <dbReference type="EMBL" id="GCL63002.1"/>
    </source>
</evidence>
<dbReference type="InterPro" id="IPR017871">
    <property type="entry name" value="ABC_transporter-like_CS"/>
</dbReference>
<dbReference type="GO" id="GO:0016887">
    <property type="term" value="F:ATP hydrolysis activity"/>
    <property type="evidence" value="ECO:0007669"/>
    <property type="project" value="InterPro"/>
</dbReference>
<dbReference type="InterPro" id="IPR013563">
    <property type="entry name" value="Oligopep_ABC_C"/>
</dbReference>
<dbReference type="NCBIfam" id="TIGR01727">
    <property type="entry name" value="oligo_HPY"/>
    <property type="match status" value="1"/>
</dbReference>
<reference evidence="8" key="1">
    <citation type="submission" date="2019-03" db="EMBL/GenBank/DDBJ databases">
        <title>Aquabacterium pictum sp.nov., the first bacteriochlorophyll a-containing freshwater bacterium in the genus Aquabacterium of the class Betaproteobacteria.</title>
        <authorList>
            <person name="Hirose S."/>
            <person name="Tank M."/>
            <person name="Hara E."/>
            <person name="Tamaki H."/>
            <person name="Takaichi S."/>
            <person name="Haruta S."/>
            <person name="Hanada S."/>
        </authorList>
    </citation>
    <scope>NUCLEOTIDE SEQUENCE [LARGE SCALE GENOMIC DNA]</scope>
    <source>
        <strain evidence="8">W35</strain>
    </source>
</reference>
<evidence type="ECO:0000256" key="5">
    <source>
        <dbReference type="ARBA" id="ARBA00022840"/>
    </source>
</evidence>
<dbReference type="EMBL" id="BJCL01000004">
    <property type="protein sequence ID" value="GCL63002.1"/>
    <property type="molecule type" value="Genomic_DNA"/>
</dbReference>
<dbReference type="SMART" id="SM00382">
    <property type="entry name" value="AAA"/>
    <property type="match status" value="1"/>
</dbReference>
<keyword evidence="3" id="KW-0472">Membrane</keyword>
<dbReference type="InterPro" id="IPR003593">
    <property type="entry name" value="AAA+_ATPase"/>
</dbReference>
<dbReference type="GO" id="GO:0015833">
    <property type="term" value="P:peptide transport"/>
    <property type="evidence" value="ECO:0007669"/>
    <property type="project" value="InterPro"/>
</dbReference>
<dbReference type="RefSeq" id="WP_137732754.1">
    <property type="nucleotide sequence ID" value="NZ_BJCL01000004.1"/>
</dbReference>
<gene>
    <name evidence="7" type="ORF">AQPW35_20830</name>
</gene>
<keyword evidence="8" id="KW-1185">Reference proteome</keyword>
<protein>
    <submittedName>
        <fullName evidence="7">ABC transporter ATP-binding protein</fullName>
    </submittedName>
</protein>
<evidence type="ECO:0000256" key="1">
    <source>
        <dbReference type="ARBA" id="ARBA00005417"/>
    </source>
</evidence>
<dbReference type="InterPro" id="IPR003439">
    <property type="entry name" value="ABC_transporter-like_ATP-bd"/>
</dbReference>
<keyword evidence="3" id="KW-1003">Cell membrane</keyword>
<dbReference type="CDD" id="cd03257">
    <property type="entry name" value="ABC_NikE_OppD_transporters"/>
    <property type="match status" value="1"/>
</dbReference>
<organism evidence="7 8">
    <name type="scientific">Pseudaquabacterium pictum</name>
    <dbReference type="NCBI Taxonomy" id="2315236"/>
    <lineage>
        <taxon>Bacteria</taxon>
        <taxon>Pseudomonadati</taxon>
        <taxon>Pseudomonadota</taxon>
        <taxon>Betaproteobacteria</taxon>
        <taxon>Burkholderiales</taxon>
        <taxon>Sphaerotilaceae</taxon>
        <taxon>Pseudaquabacterium</taxon>
    </lineage>
</organism>
<keyword evidence="5 7" id="KW-0067">ATP-binding</keyword>
<dbReference type="SUPFAM" id="SSF52540">
    <property type="entry name" value="P-loop containing nucleoside triphosphate hydrolases"/>
    <property type="match status" value="1"/>
</dbReference>
<dbReference type="PROSITE" id="PS00211">
    <property type="entry name" value="ABC_TRANSPORTER_1"/>
    <property type="match status" value="1"/>
</dbReference>
<dbReference type="GO" id="GO:0005524">
    <property type="term" value="F:ATP binding"/>
    <property type="evidence" value="ECO:0007669"/>
    <property type="project" value="UniProtKB-KW"/>
</dbReference>
<evidence type="ECO:0000256" key="4">
    <source>
        <dbReference type="ARBA" id="ARBA00022741"/>
    </source>
</evidence>
<dbReference type="FunFam" id="3.40.50.300:FF:000016">
    <property type="entry name" value="Oligopeptide ABC transporter ATP-binding component"/>
    <property type="match status" value="1"/>
</dbReference>
<dbReference type="OrthoDB" id="9802772at2"/>
<dbReference type="AlphaFoldDB" id="A0A480ASF3"/>
<dbReference type="Gene3D" id="3.40.50.300">
    <property type="entry name" value="P-loop containing nucleotide triphosphate hydrolases"/>
    <property type="match status" value="1"/>
</dbReference>
<dbReference type="PROSITE" id="PS50893">
    <property type="entry name" value="ABC_TRANSPORTER_2"/>
    <property type="match status" value="1"/>
</dbReference>
<dbReference type="Pfam" id="PF00005">
    <property type="entry name" value="ABC_tran"/>
    <property type="match status" value="1"/>
</dbReference>
<proteinExistence type="inferred from homology"/>